<reference evidence="2 3" key="1">
    <citation type="submission" date="2021-06" db="EMBL/GenBank/DDBJ databases">
        <title>Rhodobacteraceae bacterium strain HSP-20.</title>
        <authorList>
            <person name="Chen W.-M."/>
        </authorList>
    </citation>
    <scope>NUCLEOTIDE SEQUENCE [LARGE SCALE GENOMIC DNA]</scope>
    <source>
        <strain evidence="2 3">HSP-20</strain>
    </source>
</reference>
<protein>
    <submittedName>
        <fullName evidence="2">Uncharacterized protein</fullName>
    </submittedName>
</protein>
<dbReference type="EMBL" id="JAAATX020000001">
    <property type="protein sequence ID" value="MBU9696296.1"/>
    <property type="molecule type" value="Genomic_DNA"/>
</dbReference>
<evidence type="ECO:0000313" key="2">
    <source>
        <dbReference type="EMBL" id="MBU9696296.1"/>
    </source>
</evidence>
<proteinExistence type="predicted"/>
<organism evidence="2 3">
    <name type="scientific">Paragemmobacter amnigenus</name>
    <dbReference type="NCBI Taxonomy" id="2852097"/>
    <lineage>
        <taxon>Bacteria</taxon>
        <taxon>Pseudomonadati</taxon>
        <taxon>Pseudomonadota</taxon>
        <taxon>Alphaproteobacteria</taxon>
        <taxon>Rhodobacterales</taxon>
        <taxon>Paracoccaceae</taxon>
        <taxon>Paragemmobacter</taxon>
    </lineage>
</organism>
<dbReference type="Proteomes" id="UP000731907">
    <property type="component" value="Unassembled WGS sequence"/>
</dbReference>
<evidence type="ECO:0000313" key="3">
    <source>
        <dbReference type="Proteomes" id="UP000731907"/>
    </source>
</evidence>
<accession>A0ABS6IXR0</accession>
<feature type="chain" id="PRO_5047133697" evidence="1">
    <location>
        <begin position="21"/>
        <end position="78"/>
    </location>
</feature>
<evidence type="ECO:0000256" key="1">
    <source>
        <dbReference type="SAM" id="SignalP"/>
    </source>
</evidence>
<dbReference type="RefSeq" id="WP_161760226.1">
    <property type="nucleotide sequence ID" value="NZ_JAAATX020000001.1"/>
</dbReference>
<feature type="signal peptide" evidence="1">
    <location>
        <begin position="1"/>
        <end position="20"/>
    </location>
</feature>
<keyword evidence="3" id="KW-1185">Reference proteome</keyword>
<sequence length="78" mass="7896">MKNLATVSALVLASALPSFAMTGMDGTLSTATKMEARQLVPNADLDNLTPAQALAISNAVHSDESGAAALIRSILAQG</sequence>
<gene>
    <name evidence="2" type="ORF">GU927_000400</name>
</gene>
<comment type="caution">
    <text evidence="2">The sequence shown here is derived from an EMBL/GenBank/DDBJ whole genome shotgun (WGS) entry which is preliminary data.</text>
</comment>
<keyword evidence="1" id="KW-0732">Signal</keyword>
<name>A0ABS6IXR0_9RHOB</name>